<organism evidence="2 3">
    <name type="scientific">Candidatus Doudnabacteria bacterium Gr01-1014_77</name>
    <dbReference type="NCBI Taxonomy" id="2017133"/>
    <lineage>
        <taxon>Bacteria</taxon>
        <taxon>Candidatus Doudnaibacteriota</taxon>
    </lineage>
</organism>
<protein>
    <submittedName>
        <fullName evidence="2">Uncharacterized protein</fullName>
    </submittedName>
</protein>
<proteinExistence type="predicted"/>
<accession>A0A554JD20</accession>
<feature type="transmembrane region" description="Helical" evidence="1">
    <location>
        <begin position="171"/>
        <end position="194"/>
    </location>
</feature>
<name>A0A554JD20_9BACT</name>
<gene>
    <name evidence="2" type="ORF">G01um101477_160</name>
</gene>
<keyword evidence="1" id="KW-0812">Transmembrane</keyword>
<sequence length="265" mass="30139">MQFSSFWHNISESISRTNRQLLVLLQAGILLFLFALRDLGIAAALLVAGYFVAKKNQPTGLVLEILSLVYFLFWFMKYNGAVGLVYTYLSQGETKVLEIVSKAERLGWKFFSNSLGAGVILFFGQVLLACPCFLARSNFIFSPFLFVYEDLDWKRARERSKELSRGLAWFVLARTLGLLSIGYILLLIAIIFLISQQLILGFVLVGLIIYLGLVQSNFIRLFYIEMLEATEEHRNRDIGSRFKVLTAISLAIVLIVYIVFKVLPH</sequence>
<dbReference type="Proteomes" id="UP000319613">
    <property type="component" value="Unassembled WGS sequence"/>
</dbReference>
<feature type="transmembrane region" description="Helical" evidence="1">
    <location>
        <begin position="65"/>
        <end position="89"/>
    </location>
</feature>
<comment type="caution">
    <text evidence="2">The sequence shown here is derived from an EMBL/GenBank/DDBJ whole genome shotgun (WGS) entry which is preliminary data.</text>
</comment>
<evidence type="ECO:0000256" key="1">
    <source>
        <dbReference type="SAM" id="Phobius"/>
    </source>
</evidence>
<evidence type="ECO:0000313" key="2">
    <source>
        <dbReference type="EMBL" id="TSC66266.1"/>
    </source>
</evidence>
<dbReference type="EMBL" id="VMFF01000010">
    <property type="protein sequence ID" value="TSC66266.1"/>
    <property type="molecule type" value="Genomic_DNA"/>
</dbReference>
<dbReference type="AlphaFoldDB" id="A0A554JD20"/>
<evidence type="ECO:0000313" key="3">
    <source>
        <dbReference type="Proteomes" id="UP000319613"/>
    </source>
</evidence>
<feature type="transmembrane region" description="Helical" evidence="1">
    <location>
        <begin position="110"/>
        <end position="127"/>
    </location>
</feature>
<keyword evidence="1" id="KW-1133">Transmembrane helix</keyword>
<feature type="transmembrane region" description="Helical" evidence="1">
    <location>
        <begin position="21"/>
        <end position="53"/>
    </location>
</feature>
<reference evidence="2 3" key="1">
    <citation type="submission" date="2017-07" db="EMBL/GenBank/DDBJ databases">
        <title>Mechanisms for carbon and nitrogen cycling indicate functional differentiation within the Candidate Phyla Radiation.</title>
        <authorList>
            <person name="Danczak R.E."/>
            <person name="Johnston M.D."/>
            <person name="Kenah C."/>
            <person name="Slattery M."/>
            <person name="Wrighton K.C."/>
            <person name="Wilkins M.J."/>
        </authorList>
    </citation>
    <scope>NUCLEOTIDE SEQUENCE [LARGE SCALE GENOMIC DNA]</scope>
    <source>
        <strain evidence="2">Gr01-1014_77</strain>
    </source>
</reference>
<feature type="transmembrane region" description="Helical" evidence="1">
    <location>
        <begin position="244"/>
        <end position="263"/>
    </location>
</feature>
<keyword evidence="1" id="KW-0472">Membrane</keyword>
<feature type="transmembrane region" description="Helical" evidence="1">
    <location>
        <begin position="200"/>
        <end position="223"/>
    </location>
</feature>